<keyword evidence="4" id="KW-1185">Reference proteome</keyword>
<organism evidence="3 4">
    <name type="scientific">Dendrobium thyrsiflorum</name>
    <name type="common">Pinecone-like raceme dendrobium</name>
    <name type="synonym">Orchid</name>
    <dbReference type="NCBI Taxonomy" id="117978"/>
    <lineage>
        <taxon>Eukaryota</taxon>
        <taxon>Viridiplantae</taxon>
        <taxon>Streptophyta</taxon>
        <taxon>Embryophyta</taxon>
        <taxon>Tracheophyta</taxon>
        <taxon>Spermatophyta</taxon>
        <taxon>Magnoliopsida</taxon>
        <taxon>Liliopsida</taxon>
        <taxon>Asparagales</taxon>
        <taxon>Orchidaceae</taxon>
        <taxon>Epidendroideae</taxon>
        <taxon>Malaxideae</taxon>
        <taxon>Dendrobiinae</taxon>
        <taxon>Dendrobium</taxon>
    </lineage>
</organism>
<comment type="caution">
    <text evidence="3">The sequence shown here is derived from an EMBL/GenBank/DDBJ whole genome shotgun (WGS) entry which is preliminary data.</text>
</comment>
<keyword evidence="1" id="KW-0677">Repeat</keyword>
<reference evidence="3 4" key="1">
    <citation type="journal article" date="2024" name="Plant Biotechnol. J.">
        <title>Dendrobium thyrsiflorum genome and its molecular insights into genes involved in important horticultural traits.</title>
        <authorList>
            <person name="Chen B."/>
            <person name="Wang J.Y."/>
            <person name="Zheng P.J."/>
            <person name="Li K.L."/>
            <person name="Liang Y.M."/>
            <person name="Chen X.F."/>
            <person name="Zhang C."/>
            <person name="Zhao X."/>
            <person name="He X."/>
            <person name="Zhang G.Q."/>
            <person name="Liu Z.J."/>
            <person name="Xu Q."/>
        </authorList>
    </citation>
    <scope>NUCLEOTIDE SEQUENCE [LARGE SCALE GENOMIC DNA]</scope>
    <source>
        <strain evidence="3">GZMU011</strain>
    </source>
</reference>
<evidence type="ECO:0000259" key="2">
    <source>
        <dbReference type="PROSITE" id="PS50172"/>
    </source>
</evidence>
<dbReference type="SUPFAM" id="SSF52113">
    <property type="entry name" value="BRCT domain"/>
    <property type="match status" value="1"/>
</dbReference>
<gene>
    <name evidence="3" type="ORF">M5K25_001204</name>
</gene>
<dbReference type="EMBL" id="JANQDX010000002">
    <property type="protein sequence ID" value="KAL0927051.1"/>
    <property type="molecule type" value="Genomic_DNA"/>
</dbReference>
<proteinExistence type="predicted"/>
<evidence type="ECO:0000313" key="3">
    <source>
        <dbReference type="EMBL" id="KAL0927051.1"/>
    </source>
</evidence>
<dbReference type="Proteomes" id="UP001552299">
    <property type="component" value="Unassembled WGS sequence"/>
</dbReference>
<dbReference type="PROSITE" id="PS50172">
    <property type="entry name" value="BRCT"/>
    <property type="match status" value="1"/>
</dbReference>
<dbReference type="PANTHER" id="PTHR13561">
    <property type="entry name" value="DNA REPLICATION REGULATOR DPB11-RELATED"/>
    <property type="match status" value="1"/>
</dbReference>
<evidence type="ECO:0000256" key="1">
    <source>
        <dbReference type="ARBA" id="ARBA00022737"/>
    </source>
</evidence>
<dbReference type="Pfam" id="PF12738">
    <property type="entry name" value="PTCB-BRCT"/>
    <property type="match status" value="1"/>
</dbReference>
<dbReference type="FunFam" id="3.40.50.10190:FF:000070">
    <property type="entry name" value="Transcription coactivator"/>
    <property type="match status" value="1"/>
</dbReference>
<dbReference type="InterPro" id="IPR036420">
    <property type="entry name" value="BRCT_dom_sf"/>
</dbReference>
<dbReference type="InterPro" id="IPR001357">
    <property type="entry name" value="BRCT_dom"/>
</dbReference>
<evidence type="ECO:0000313" key="4">
    <source>
        <dbReference type="Proteomes" id="UP001552299"/>
    </source>
</evidence>
<dbReference type="CDD" id="cd00027">
    <property type="entry name" value="BRCT"/>
    <property type="match status" value="1"/>
</dbReference>
<accession>A0ABD0VXZ6</accession>
<protein>
    <recommendedName>
        <fullName evidence="2">BRCT domain-containing protein</fullName>
    </recommendedName>
</protein>
<name>A0ABD0VXZ6_DENTH</name>
<dbReference type="PANTHER" id="PTHR13561:SF20">
    <property type="entry name" value="DNA TOPOISOMERASE 2-BINDING PROTEIN 1"/>
    <property type="match status" value="1"/>
</dbReference>
<sequence>MSARSGTFSGTNVFLSRNLVPPEVFDAIHDALRLNGAQVFLCCDTSRTAPNDYHVISSPDHEKFEDLKAKGCNLVGPQCIFSCAKEHRTLPKHGYTCCLAMDGVKVLASGFERDEKAMIEKLVTAMGGVLQAKAAMDVNFVIVKNVLAAKYKT</sequence>
<dbReference type="AlphaFoldDB" id="A0ABD0VXZ6"/>
<feature type="domain" description="BRCT" evidence="2">
    <location>
        <begin position="3"/>
        <end position="97"/>
    </location>
</feature>
<dbReference type="Gene3D" id="3.40.50.10190">
    <property type="entry name" value="BRCT domain"/>
    <property type="match status" value="2"/>
</dbReference>